<dbReference type="EMBL" id="VOIH02000008">
    <property type="protein sequence ID" value="KAF3440269.1"/>
    <property type="molecule type" value="Genomic_DNA"/>
</dbReference>
<proteinExistence type="predicted"/>
<accession>A0A8K0E6H3</accession>
<keyword evidence="2" id="KW-1185">Reference proteome</keyword>
<sequence length="192" mass="21154">MSTSPKCTCRFVQDRGISLDYHGSHGYQSGPIAAWTVYPNARGSDWGSYVRIPGGGRGQDGGMASHRSWKEEELTHPVPSLEVPSQMSRVCLELARKSTDFVEELSRGSEKAWLGREPATASVVMARTISLARGGKRRGSKRKVHSVVNAGYFPIFHLPNREEPIMTCLKSTLGFQALILMDKIHGGARQKI</sequence>
<evidence type="ECO:0000313" key="1">
    <source>
        <dbReference type="EMBL" id="KAF3440269.1"/>
    </source>
</evidence>
<dbReference type="Proteomes" id="UP000796880">
    <property type="component" value="Unassembled WGS sequence"/>
</dbReference>
<dbReference type="AlphaFoldDB" id="A0A8K0E6H3"/>
<name>A0A8K0E6H3_9ROSA</name>
<organism evidence="1 2">
    <name type="scientific">Rhamnella rubrinervis</name>
    <dbReference type="NCBI Taxonomy" id="2594499"/>
    <lineage>
        <taxon>Eukaryota</taxon>
        <taxon>Viridiplantae</taxon>
        <taxon>Streptophyta</taxon>
        <taxon>Embryophyta</taxon>
        <taxon>Tracheophyta</taxon>
        <taxon>Spermatophyta</taxon>
        <taxon>Magnoliopsida</taxon>
        <taxon>eudicotyledons</taxon>
        <taxon>Gunneridae</taxon>
        <taxon>Pentapetalae</taxon>
        <taxon>rosids</taxon>
        <taxon>fabids</taxon>
        <taxon>Rosales</taxon>
        <taxon>Rhamnaceae</taxon>
        <taxon>rhamnoid group</taxon>
        <taxon>Rhamneae</taxon>
        <taxon>Rhamnella</taxon>
    </lineage>
</organism>
<comment type="caution">
    <text evidence="1">The sequence shown here is derived from an EMBL/GenBank/DDBJ whole genome shotgun (WGS) entry which is preliminary data.</text>
</comment>
<gene>
    <name evidence="1" type="ORF">FNV43_RR18553</name>
</gene>
<protein>
    <submittedName>
        <fullName evidence="1">Uncharacterized protein</fullName>
    </submittedName>
</protein>
<reference evidence="1" key="1">
    <citation type="submission" date="2020-03" db="EMBL/GenBank/DDBJ databases">
        <title>A high-quality chromosome-level genome assembly of a woody plant with both climbing and erect habits, Rhamnella rubrinervis.</title>
        <authorList>
            <person name="Lu Z."/>
            <person name="Yang Y."/>
            <person name="Zhu X."/>
            <person name="Sun Y."/>
        </authorList>
    </citation>
    <scope>NUCLEOTIDE SEQUENCE</scope>
    <source>
        <strain evidence="1">BYM</strain>
        <tissue evidence="1">Leaf</tissue>
    </source>
</reference>
<evidence type="ECO:0000313" key="2">
    <source>
        <dbReference type="Proteomes" id="UP000796880"/>
    </source>
</evidence>